<evidence type="ECO:0000256" key="1">
    <source>
        <dbReference type="ARBA" id="ARBA00004138"/>
    </source>
</evidence>
<dbReference type="PANTHER" id="PTHR13720">
    <property type="entry name" value="WD-40 REPEAT PROTEIN"/>
    <property type="match status" value="1"/>
</dbReference>
<dbReference type="RefSeq" id="XP_008292666.1">
    <property type="nucleotide sequence ID" value="XM_008294444.1"/>
</dbReference>
<dbReference type="Pfam" id="PF00400">
    <property type="entry name" value="WD40"/>
    <property type="match status" value="2"/>
</dbReference>
<dbReference type="Gene3D" id="2.130.10.10">
    <property type="entry name" value="YVTN repeat-like/Quinoprotein amine dehydrogenase"/>
    <property type="match status" value="2"/>
</dbReference>
<dbReference type="InterPro" id="IPR050630">
    <property type="entry name" value="WD_repeat_EMAP"/>
</dbReference>
<evidence type="ECO:0000313" key="7">
    <source>
        <dbReference type="Proteomes" id="UP000694891"/>
    </source>
</evidence>
<dbReference type="SUPFAM" id="SSF50978">
    <property type="entry name" value="WD40 repeat-like"/>
    <property type="match status" value="2"/>
</dbReference>
<organism evidence="7 8">
    <name type="scientific">Stegastes partitus</name>
    <name type="common">bicolor damselfish</name>
    <dbReference type="NCBI Taxonomy" id="144197"/>
    <lineage>
        <taxon>Eukaryota</taxon>
        <taxon>Metazoa</taxon>
        <taxon>Chordata</taxon>
        <taxon>Craniata</taxon>
        <taxon>Vertebrata</taxon>
        <taxon>Euteleostomi</taxon>
        <taxon>Actinopterygii</taxon>
        <taxon>Neopterygii</taxon>
        <taxon>Teleostei</taxon>
        <taxon>Neoteleostei</taxon>
        <taxon>Acanthomorphata</taxon>
        <taxon>Ovalentaria</taxon>
        <taxon>Pomacentridae</taxon>
        <taxon>Stegastes</taxon>
    </lineage>
</organism>
<protein>
    <recommendedName>
        <fullName evidence="5">Cilia- and flagella-associated protein 251</fullName>
    </recommendedName>
</protein>
<keyword evidence="4" id="KW-0966">Cell projection</keyword>
<gene>
    <name evidence="8" type="primary">cfap251</name>
</gene>
<evidence type="ECO:0000256" key="6">
    <source>
        <dbReference type="SAM" id="MobiDB-lite"/>
    </source>
</evidence>
<name>A0A9Y4KMG7_9TELE</name>
<dbReference type="InterPro" id="IPR015943">
    <property type="entry name" value="WD40/YVTN_repeat-like_dom_sf"/>
</dbReference>
<evidence type="ECO:0000256" key="4">
    <source>
        <dbReference type="ARBA" id="ARBA00023273"/>
    </source>
</evidence>
<evidence type="ECO:0000256" key="2">
    <source>
        <dbReference type="ARBA" id="ARBA00022574"/>
    </source>
</evidence>
<dbReference type="SUPFAM" id="SSF47473">
    <property type="entry name" value="EF-hand"/>
    <property type="match status" value="1"/>
</dbReference>
<dbReference type="CTD" id="144406"/>
<reference evidence="8" key="1">
    <citation type="submission" date="2025-08" db="UniProtKB">
        <authorList>
            <consortium name="RefSeq"/>
        </authorList>
    </citation>
    <scope>IDENTIFICATION</scope>
</reference>
<dbReference type="PANTHER" id="PTHR13720:SF13">
    <property type="entry name" value="CILIA- AND FLAGELLA-ASSOCIATED PROTEIN 251"/>
    <property type="match status" value="1"/>
</dbReference>
<keyword evidence="3" id="KW-0677">Repeat</keyword>
<feature type="compositionally biased region" description="Basic and acidic residues" evidence="6">
    <location>
        <begin position="934"/>
        <end position="947"/>
    </location>
</feature>
<evidence type="ECO:0000256" key="5">
    <source>
        <dbReference type="ARBA" id="ARBA00040994"/>
    </source>
</evidence>
<dbReference type="InterPro" id="IPR036322">
    <property type="entry name" value="WD40_repeat_dom_sf"/>
</dbReference>
<sequence>MSDAEATSDEAEKQKMQDSEDEDEEKQRNSSEDAEAGMTGQSQVYTATRDTLFPVKKTHTRTHILSLEWVLGMNPFLPVFTLQDHDQLVVLYAAANVGIIYNHTSNSQHILQGHSNPISCMCVSEDRRWVATADKGSKSMVIIWDSYSGIPVHTLFDCQSDKGVTAMAFSRDTKHLVTIGAEEVQCVCIWDWTNETREPLWFTELNPKHGFQDYIIFNPNDSTQLVSRSKSHLLFYSSAHRGLRYFALKLKRFSDAATYAINATEFTRPAPGPSGTVSISDASLSRSIFHWRKPQVLTAIEGSIMVWDVMEDLVANQSQPKDRIRLFRLQQHPITALTVTDGCIVTADAQGQIIFYDEEFKLLIWYDKFNLDAIVSISFSKECTEGYLEDCTLEAKPLIIRNFVVSTISSTVVHVNKQSSIPQILLHDNTELLPTVACHPHLPAVVMGTKRGILEVWDYNNKVITGSRVFETETQIQCVAFDPKGLYLAAGFGNGAVHILNPSTLKSDPEECFHYTDDSIHLITFSSDSKYLATADAGKAVTVFHLQTDNWSSPRWMFLGRYRSHYKPIKDLLFGVHLDSMQPRLLSLGMDRQLVEYDLENSTVNQLLILSSECIEQSAVPMCMTWYPPLSKEQFLLIASDQYKMKLFNSTTKMCRKTLLGPTYGSPIKQIVVLPKSKEPETNSYYLAFITEDKVGLQILPLDGNPYKSNALLCHPTGASALACSYDGRFLFTAGGSDCTVLMWEINLNVMEAAAALGGKDLTPFYTLLDGGKGGKFYREMEDFFYYCQIRHQGLDSVDKRQVSTKIPLSEVPSLMRALAYFPTEREIEDMQNEVKFSKYAETKKYVTDIDLEEFIKLYVNHRPAFDTSSNELVQAFRVLGDCHSTGQPVLQRCELLELLQLRGEHMTKEEVAECFTAILGLNEEKEEEGAGCSEHDKSDSEEHSPEDAIPNEISAETFTGYILGFLSSAEQTGSSPPPE</sequence>
<dbReference type="InterPro" id="IPR011992">
    <property type="entry name" value="EF-hand-dom_pair"/>
</dbReference>
<feature type="region of interest" description="Disordered" evidence="6">
    <location>
        <begin position="1"/>
        <end position="43"/>
    </location>
</feature>
<evidence type="ECO:0000313" key="8">
    <source>
        <dbReference type="RefSeq" id="XP_008292666.1"/>
    </source>
</evidence>
<dbReference type="SMART" id="SM00320">
    <property type="entry name" value="WD40"/>
    <property type="match status" value="6"/>
</dbReference>
<comment type="subcellular location">
    <subcellularLocation>
        <location evidence="1">Cell projection</location>
        <location evidence="1">Cilium</location>
    </subcellularLocation>
</comment>
<proteinExistence type="predicted"/>
<keyword evidence="2" id="KW-0853">WD repeat</keyword>
<keyword evidence="7" id="KW-1185">Reference proteome</keyword>
<dbReference type="AlphaFoldDB" id="A0A9Y4KMG7"/>
<dbReference type="InterPro" id="IPR001680">
    <property type="entry name" value="WD40_rpt"/>
</dbReference>
<dbReference type="Proteomes" id="UP000694891">
    <property type="component" value="Unplaced"/>
</dbReference>
<dbReference type="GO" id="GO:0036126">
    <property type="term" value="C:sperm flagellum"/>
    <property type="evidence" value="ECO:0007669"/>
    <property type="project" value="TreeGrafter"/>
</dbReference>
<feature type="region of interest" description="Disordered" evidence="6">
    <location>
        <begin position="926"/>
        <end position="954"/>
    </location>
</feature>
<evidence type="ECO:0000256" key="3">
    <source>
        <dbReference type="ARBA" id="ARBA00022737"/>
    </source>
</evidence>
<dbReference type="GeneID" id="103366662"/>
<accession>A0A9Y4KMG7</accession>
<dbReference type="Gene3D" id="1.10.238.10">
    <property type="entry name" value="EF-hand"/>
    <property type="match status" value="1"/>
</dbReference>